<dbReference type="PANTHER" id="PTHR33048:SF47">
    <property type="entry name" value="INTEGRAL MEMBRANE PROTEIN-RELATED"/>
    <property type="match status" value="1"/>
</dbReference>
<name>A0A9Q9AUT9_9PEZI</name>
<evidence type="ECO:0000256" key="4">
    <source>
        <dbReference type="ARBA" id="ARBA00023136"/>
    </source>
</evidence>
<feature type="transmembrane region" description="Helical" evidence="7">
    <location>
        <begin position="24"/>
        <end position="46"/>
    </location>
</feature>
<dbReference type="AlphaFoldDB" id="A0A9Q9AUT9"/>
<dbReference type="Proteomes" id="UP001056384">
    <property type="component" value="Chromosome 4"/>
</dbReference>
<dbReference type="PANTHER" id="PTHR33048">
    <property type="entry name" value="PTH11-LIKE INTEGRAL MEMBRANE PROTEIN (AFU_ORTHOLOGUE AFUA_5G11245)"/>
    <property type="match status" value="1"/>
</dbReference>
<evidence type="ECO:0000256" key="5">
    <source>
        <dbReference type="ARBA" id="ARBA00038359"/>
    </source>
</evidence>
<feature type="transmembrane region" description="Helical" evidence="7">
    <location>
        <begin position="58"/>
        <end position="74"/>
    </location>
</feature>
<evidence type="ECO:0000256" key="3">
    <source>
        <dbReference type="ARBA" id="ARBA00022989"/>
    </source>
</evidence>
<evidence type="ECO:0000256" key="6">
    <source>
        <dbReference type="SAM" id="MobiDB-lite"/>
    </source>
</evidence>
<keyword evidence="10" id="KW-1185">Reference proteome</keyword>
<dbReference type="Pfam" id="PF20684">
    <property type="entry name" value="Fung_rhodopsin"/>
    <property type="match status" value="1"/>
</dbReference>
<feature type="domain" description="Rhodopsin" evidence="8">
    <location>
        <begin position="46"/>
        <end position="274"/>
    </location>
</feature>
<feature type="transmembrane region" description="Helical" evidence="7">
    <location>
        <begin position="215"/>
        <end position="237"/>
    </location>
</feature>
<evidence type="ECO:0000313" key="10">
    <source>
        <dbReference type="Proteomes" id="UP001056384"/>
    </source>
</evidence>
<feature type="compositionally biased region" description="Polar residues" evidence="6">
    <location>
        <begin position="355"/>
        <end position="374"/>
    </location>
</feature>
<comment type="similarity">
    <text evidence="5">Belongs to the SAT4 family.</text>
</comment>
<gene>
    <name evidence="9" type="ORF">Slin15195_G058470</name>
</gene>
<evidence type="ECO:0000256" key="7">
    <source>
        <dbReference type="SAM" id="Phobius"/>
    </source>
</evidence>
<dbReference type="EMBL" id="CP099421">
    <property type="protein sequence ID" value="USW52528.1"/>
    <property type="molecule type" value="Genomic_DNA"/>
</dbReference>
<feature type="transmembrane region" description="Helical" evidence="7">
    <location>
        <begin position="181"/>
        <end position="203"/>
    </location>
</feature>
<evidence type="ECO:0000256" key="2">
    <source>
        <dbReference type="ARBA" id="ARBA00022692"/>
    </source>
</evidence>
<keyword evidence="3 7" id="KW-1133">Transmembrane helix</keyword>
<feature type="transmembrane region" description="Helical" evidence="7">
    <location>
        <begin position="137"/>
        <end position="158"/>
    </location>
</feature>
<feature type="region of interest" description="Disordered" evidence="6">
    <location>
        <begin position="345"/>
        <end position="374"/>
    </location>
</feature>
<dbReference type="InterPro" id="IPR049326">
    <property type="entry name" value="Rhodopsin_dom_fungi"/>
</dbReference>
<organism evidence="9 10">
    <name type="scientific">Septoria linicola</name>
    <dbReference type="NCBI Taxonomy" id="215465"/>
    <lineage>
        <taxon>Eukaryota</taxon>
        <taxon>Fungi</taxon>
        <taxon>Dikarya</taxon>
        <taxon>Ascomycota</taxon>
        <taxon>Pezizomycotina</taxon>
        <taxon>Dothideomycetes</taxon>
        <taxon>Dothideomycetidae</taxon>
        <taxon>Mycosphaerellales</taxon>
        <taxon>Mycosphaerellaceae</taxon>
        <taxon>Septoria</taxon>
    </lineage>
</organism>
<comment type="subcellular location">
    <subcellularLocation>
        <location evidence="1">Membrane</location>
        <topology evidence="1">Multi-pass membrane protein</topology>
    </subcellularLocation>
</comment>
<reference evidence="9" key="1">
    <citation type="submission" date="2022-06" db="EMBL/GenBank/DDBJ databases">
        <title>Complete genome sequences of two strains of the flax pathogen Septoria linicola.</title>
        <authorList>
            <person name="Lapalu N."/>
            <person name="Simon A."/>
            <person name="Demenou B."/>
            <person name="Paumier D."/>
            <person name="Guillot M.-P."/>
            <person name="Gout L."/>
            <person name="Valade R."/>
        </authorList>
    </citation>
    <scope>NUCLEOTIDE SEQUENCE</scope>
    <source>
        <strain evidence="9">SE15195</strain>
    </source>
</reference>
<protein>
    <recommendedName>
        <fullName evidence="8">Rhodopsin domain-containing protein</fullName>
    </recommendedName>
</protein>
<feature type="transmembrane region" description="Helical" evidence="7">
    <location>
        <begin position="102"/>
        <end position="125"/>
    </location>
</feature>
<keyword evidence="2 7" id="KW-0812">Transmembrane</keyword>
<evidence type="ECO:0000256" key="1">
    <source>
        <dbReference type="ARBA" id="ARBA00004141"/>
    </source>
</evidence>
<dbReference type="InterPro" id="IPR052337">
    <property type="entry name" value="SAT4-like"/>
</dbReference>
<proteinExistence type="inferred from homology"/>
<evidence type="ECO:0000259" key="8">
    <source>
        <dbReference type="Pfam" id="PF20684"/>
    </source>
</evidence>
<dbReference type="GO" id="GO:0016020">
    <property type="term" value="C:membrane"/>
    <property type="evidence" value="ECO:0007669"/>
    <property type="project" value="UniProtKB-SubCell"/>
</dbReference>
<keyword evidence="4 7" id="KW-0472">Membrane</keyword>
<evidence type="ECO:0000313" key="9">
    <source>
        <dbReference type="EMBL" id="USW52528.1"/>
    </source>
</evidence>
<sequence>MSSPGELAADNGPSFVTHEHVQTLYGVAGAFLALAVVAVVCRALALYTKRSWGRWDDWTMLFCILPTAALAAMMCEQGKKVYGGPGRGDPFLWLKQILIDTWVIQILTITSLYVFKLSICIRYLRIADDFNDRFWKLSMLMIAILSAHYVSSFVVWGMQCVPARRFWDPRVPGTCIDQSKWIISVNGVSLVTDVLVLILPVHPVLKLKMPVKQRLAILAIFTVGGLSTVAGCLRFYHLYQFNQGTSDLGGTTLDIEVWSYIEISLGIFCGCMPSKPAFRTLYTSFKSRRHSQDDWHVMDHRTLAASTLNSSSTTKHSCFSGRKKLSDTPNIDSVDDIELMQQTPDQEYIQRRRLSSSGSTSVYARTERSYQASE</sequence>
<accession>A0A9Q9AUT9</accession>